<dbReference type="Gene3D" id="3.40.190.10">
    <property type="entry name" value="Periplasmic binding protein-like II"/>
    <property type="match status" value="1"/>
</dbReference>
<keyword evidence="4" id="KW-1185">Reference proteome</keyword>
<sequence>MIQRRAFVASSLSAAAVLAALPLRAAFAQSPAPGAGRPIRLVVGYPAGGTADALARIYAEELGKRLGGPVVVDNRPGAGGQLAAEQFRSAPADGSTLLLANSHMMTTLPLTSRSVKYDPMKDFAPVARMATFELALAVSAGLPAKTFEEYLALAKAQPEQRNFGIPAAGSGPHFAGYLVH</sequence>
<evidence type="ECO:0000313" key="4">
    <source>
        <dbReference type="Proteomes" id="UP000575083"/>
    </source>
</evidence>
<dbReference type="Pfam" id="PF03401">
    <property type="entry name" value="TctC"/>
    <property type="match status" value="1"/>
</dbReference>
<dbReference type="InterPro" id="IPR005064">
    <property type="entry name" value="BUG"/>
</dbReference>
<dbReference type="Gene3D" id="3.40.190.150">
    <property type="entry name" value="Bordetella uptake gene, domain 1"/>
    <property type="match status" value="1"/>
</dbReference>
<feature type="chain" id="PRO_5030837315" evidence="2">
    <location>
        <begin position="26"/>
        <end position="180"/>
    </location>
</feature>
<evidence type="ECO:0000256" key="1">
    <source>
        <dbReference type="ARBA" id="ARBA00006987"/>
    </source>
</evidence>
<dbReference type="PANTHER" id="PTHR42928:SF5">
    <property type="entry name" value="BLR1237 PROTEIN"/>
    <property type="match status" value="1"/>
</dbReference>
<dbReference type="InterPro" id="IPR042100">
    <property type="entry name" value="Bug_dom1"/>
</dbReference>
<evidence type="ECO:0000313" key="3">
    <source>
        <dbReference type="EMBL" id="MBB6563275.1"/>
    </source>
</evidence>
<proteinExistence type="inferred from homology"/>
<dbReference type="EMBL" id="JACHLK010000017">
    <property type="protein sequence ID" value="MBB6563275.1"/>
    <property type="molecule type" value="Genomic_DNA"/>
</dbReference>
<dbReference type="PROSITE" id="PS51318">
    <property type="entry name" value="TAT"/>
    <property type="match status" value="1"/>
</dbReference>
<organism evidence="3 4">
    <name type="scientific">Acidovorax soli</name>
    <dbReference type="NCBI Taxonomy" id="592050"/>
    <lineage>
        <taxon>Bacteria</taxon>
        <taxon>Pseudomonadati</taxon>
        <taxon>Pseudomonadota</taxon>
        <taxon>Betaproteobacteria</taxon>
        <taxon>Burkholderiales</taxon>
        <taxon>Comamonadaceae</taxon>
        <taxon>Acidovorax</taxon>
    </lineage>
</organism>
<dbReference type="PANTHER" id="PTHR42928">
    <property type="entry name" value="TRICARBOXYLATE-BINDING PROTEIN"/>
    <property type="match status" value="1"/>
</dbReference>
<dbReference type="Proteomes" id="UP000575083">
    <property type="component" value="Unassembled WGS sequence"/>
</dbReference>
<comment type="similarity">
    <text evidence="1">Belongs to the UPF0065 (bug) family.</text>
</comment>
<protein>
    <submittedName>
        <fullName evidence="3">Tripartite-type tricarboxylate transporter receptor subunit TctC</fullName>
    </submittedName>
</protein>
<reference evidence="3 4" key="1">
    <citation type="submission" date="2020-08" db="EMBL/GenBank/DDBJ databases">
        <title>Functional genomics of gut bacteria from endangered species of beetles.</title>
        <authorList>
            <person name="Carlos-Shanley C."/>
        </authorList>
    </citation>
    <scope>NUCLEOTIDE SEQUENCE [LARGE SCALE GENOMIC DNA]</scope>
    <source>
        <strain evidence="3 4">S00198</strain>
    </source>
</reference>
<keyword evidence="3" id="KW-0675">Receptor</keyword>
<evidence type="ECO:0000256" key="2">
    <source>
        <dbReference type="SAM" id="SignalP"/>
    </source>
</evidence>
<comment type="caution">
    <text evidence="3">The sequence shown here is derived from an EMBL/GenBank/DDBJ whole genome shotgun (WGS) entry which is preliminary data.</text>
</comment>
<keyword evidence="2" id="KW-0732">Signal</keyword>
<dbReference type="RefSeq" id="WP_184864117.1">
    <property type="nucleotide sequence ID" value="NZ_JACHLK010000017.1"/>
</dbReference>
<accession>A0A7X0PJW6</accession>
<dbReference type="InterPro" id="IPR006311">
    <property type="entry name" value="TAT_signal"/>
</dbReference>
<name>A0A7X0PJW6_9BURK</name>
<dbReference type="AlphaFoldDB" id="A0A7X0PJW6"/>
<gene>
    <name evidence="3" type="ORF">HNP48_005994</name>
</gene>
<feature type="signal peptide" evidence="2">
    <location>
        <begin position="1"/>
        <end position="25"/>
    </location>
</feature>